<evidence type="ECO:0000256" key="6">
    <source>
        <dbReference type="SAM" id="MobiDB-lite"/>
    </source>
</evidence>
<reference evidence="7" key="1">
    <citation type="submission" date="2021-03" db="EMBL/GenBank/DDBJ databases">
        <title>Acanthopleuribacteraceae sp. M133.</title>
        <authorList>
            <person name="Wang G."/>
        </authorList>
    </citation>
    <scope>NUCLEOTIDE SEQUENCE</scope>
    <source>
        <strain evidence="7">M133</strain>
    </source>
</reference>
<keyword evidence="8" id="KW-1185">Reference proteome</keyword>
<dbReference type="KEGG" id="scor:J3U87_05385"/>
<dbReference type="GO" id="GO:0016121">
    <property type="term" value="P:carotene catabolic process"/>
    <property type="evidence" value="ECO:0007669"/>
    <property type="project" value="TreeGrafter"/>
</dbReference>
<dbReference type="GO" id="GO:0046872">
    <property type="term" value="F:metal ion binding"/>
    <property type="evidence" value="ECO:0007669"/>
    <property type="project" value="UniProtKB-KW"/>
</dbReference>
<dbReference type="EMBL" id="CP071793">
    <property type="protein sequence ID" value="QTD51885.1"/>
    <property type="molecule type" value="Genomic_DNA"/>
</dbReference>
<keyword evidence="2 5" id="KW-0479">Metal-binding</keyword>
<evidence type="ECO:0000313" key="8">
    <source>
        <dbReference type="Proteomes" id="UP000663929"/>
    </source>
</evidence>
<sequence length="518" mass="58419">MSKTDETTQPDRPPRSKRIGPLMNRRQFAALASGLAAWGLLPRSLEAALPVPSSTLRLSRRARQVAGRQGKWQPTHVEGAIPRDLNGTFYRVAPGQDEKFGVTLKHRFDGDPFFSAFRFEGGRLQVTARYLATPEYLAEQQAGRMLFHEFGTLAPASADPDDEPPRFKNSPSVNVIRYDGRLLGLSEGGPPTALDPVTLEYQGFWHFHGTLPSHTSFTAHPKFDLGTGEGFAWGVHQGDPMELRVFRMKGDGRLETLHRVPLSRYAMIHDMAFTRHYLVFAVPPVYFDFSRLFMGEASLADALRFAEREPLRYLILRRDGTGDPVWIEAPTAVVFHNGNAYEDGGHIVLDSVLSPDDSVLRLLYAASKERLPEVTSTRLARVRLDPRAGRLVRRDRLDEWLEFPRFDERRASEDVRFLYSAGEHRQDPLGHDRLNAFDLHRGKKRVVTFEAHQTIEESVHVPKAGGAKSEAGWLLTQGYDGRKNENFLDVRDAPSLERVARIWLGTHLPLGFHGNFVG</sequence>
<feature type="binding site" evidence="5">
    <location>
        <position position="336"/>
    </location>
    <ligand>
        <name>Fe cation</name>
        <dbReference type="ChEBI" id="CHEBI:24875"/>
        <note>catalytic</note>
    </ligand>
</feature>
<evidence type="ECO:0000256" key="3">
    <source>
        <dbReference type="ARBA" id="ARBA00023002"/>
    </source>
</evidence>
<comment type="similarity">
    <text evidence="1">Belongs to the carotenoid oxygenase family.</text>
</comment>
<dbReference type="PANTHER" id="PTHR10543:SF89">
    <property type="entry name" value="CAROTENOID 9,10(9',10')-CLEAVAGE DIOXYGENASE 1"/>
    <property type="match status" value="1"/>
</dbReference>
<feature type="binding site" evidence="5">
    <location>
        <position position="269"/>
    </location>
    <ligand>
        <name>Fe cation</name>
        <dbReference type="ChEBI" id="CHEBI:24875"/>
        <note>catalytic</note>
    </ligand>
</feature>
<dbReference type="AlphaFoldDB" id="A0A8A4TZE9"/>
<dbReference type="InterPro" id="IPR004294">
    <property type="entry name" value="Carotenoid_Oase"/>
</dbReference>
<proteinExistence type="inferred from homology"/>
<keyword evidence="4 5" id="KW-0408">Iron</keyword>
<dbReference type="PANTHER" id="PTHR10543">
    <property type="entry name" value="BETA-CAROTENE DIOXYGENASE"/>
    <property type="match status" value="1"/>
</dbReference>
<evidence type="ECO:0000256" key="1">
    <source>
        <dbReference type="ARBA" id="ARBA00006787"/>
    </source>
</evidence>
<feature type="binding site" evidence="5">
    <location>
        <position position="220"/>
    </location>
    <ligand>
        <name>Fe cation</name>
        <dbReference type="ChEBI" id="CHEBI:24875"/>
        <note>catalytic</note>
    </ligand>
</feature>
<dbReference type="Proteomes" id="UP000663929">
    <property type="component" value="Chromosome"/>
</dbReference>
<feature type="binding site" evidence="5">
    <location>
        <position position="513"/>
    </location>
    <ligand>
        <name>Fe cation</name>
        <dbReference type="ChEBI" id="CHEBI:24875"/>
        <note>catalytic</note>
    </ligand>
</feature>
<evidence type="ECO:0000256" key="4">
    <source>
        <dbReference type="ARBA" id="ARBA00023004"/>
    </source>
</evidence>
<evidence type="ECO:0000313" key="7">
    <source>
        <dbReference type="EMBL" id="QTD51885.1"/>
    </source>
</evidence>
<dbReference type="RefSeq" id="WP_237382002.1">
    <property type="nucleotide sequence ID" value="NZ_CP071793.1"/>
</dbReference>
<comment type="cofactor">
    <cofactor evidence="5">
        <name>Fe(2+)</name>
        <dbReference type="ChEBI" id="CHEBI:29033"/>
    </cofactor>
    <text evidence="5">Binds 1 Fe(2+) ion per subunit.</text>
</comment>
<evidence type="ECO:0000256" key="5">
    <source>
        <dbReference type="PIRSR" id="PIRSR604294-1"/>
    </source>
</evidence>
<keyword evidence="3" id="KW-0560">Oxidoreductase</keyword>
<name>A0A8A4TZE9_SULCO</name>
<protein>
    <submittedName>
        <fullName evidence="7">Carotenoid oxygenase family protein</fullName>
    </submittedName>
</protein>
<evidence type="ECO:0000256" key="2">
    <source>
        <dbReference type="ARBA" id="ARBA00022723"/>
    </source>
</evidence>
<organism evidence="7 8">
    <name type="scientific">Sulfidibacter corallicola</name>
    <dbReference type="NCBI Taxonomy" id="2818388"/>
    <lineage>
        <taxon>Bacteria</taxon>
        <taxon>Pseudomonadati</taxon>
        <taxon>Acidobacteriota</taxon>
        <taxon>Holophagae</taxon>
        <taxon>Acanthopleuribacterales</taxon>
        <taxon>Acanthopleuribacteraceae</taxon>
        <taxon>Sulfidibacter</taxon>
    </lineage>
</organism>
<gene>
    <name evidence="7" type="ORF">J3U87_05385</name>
</gene>
<dbReference type="GO" id="GO:0010436">
    <property type="term" value="F:carotenoid dioxygenase activity"/>
    <property type="evidence" value="ECO:0007669"/>
    <property type="project" value="TreeGrafter"/>
</dbReference>
<feature type="region of interest" description="Disordered" evidence="6">
    <location>
        <begin position="1"/>
        <end position="22"/>
    </location>
</feature>
<dbReference type="Pfam" id="PF03055">
    <property type="entry name" value="RPE65"/>
    <property type="match status" value="1"/>
</dbReference>
<accession>A0A8A4TZE9</accession>